<dbReference type="EMBL" id="JBHSIS010000027">
    <property type="protein sequence ID" value="MFC4859211.1"/>
    <property type="molecule type" value="Genomic_DNA"/>
</dbReference>
<keyword evidence="2" id="KW-1185">Reference proteome</keyword>
<proteinExistence type="predicted"/>
<dbReference type="Proteomes" id="UP001595859">
    <property type="component" value="Unassembled WGS sequence"/>
</dbReference>
<evidence type="ECO:0000313" key="2">
    <source>
        <dbReference type="Proteomes" id="UP001595859"/>
    </source>
</evidence>
<accession>A0ABV9SFL9</accession>
<name>A0ABV9SFL9_9PSEU</name>
<gene>
    <name evidence="1" type="ORF">ACFPCV_37425</name>
</gene>
<organism evidence="1 2">
    <name type="scientific">Actinophytocola glycyrrhizae</name>
    <dbReference type="NCBI Taxonomy" id="2044873"/>
    <lineage>
        <taxon>Bacteria</taxon>
        <taxon>Bacillati</taxon>
        <taxon>Actinomycetota</taxon>
        <taxon>Actinomycetes</taxon>
        <taxon>Pseudonocardiales</taxon>
        <taxon>Pseudonocardiaceae</taxon>
    </lineage>
</organism>
<reference evidence="2" key="1">
    <citation type="journal article" date="2019" name="Int. J. Syst. Evol. Microbiol.">
        <title>The Global Catalogue of Microorganisms (GCM) 10K type strain sequencing project: providing services to taxonomists for standard genome sequencing and annotation.</title>
        <authorList>
            <consortium name="The Broad Institute Genomics Platform"/>
            <consortium name="The Broad Institute Genome Sequencing Center for Infectious Disease"/>
            <person name="Wu L."/>
            <person name="Ma J."/>
        </authorList>
    </citation>
    <scope>NUCLEOTIDE SEQUENCE [LARGE SCALE GENOMIC DNA]</scope>
    <source>
        <strain evidence="2">ZS-22-S1</strain>
    </source>
</reference>
<evidence type="ECO:0000313" key="1">
    <source>
        <dbReference type="EMBL" id="MFC4859211.1"/>
    </source>
</evidence>
<sequence length="72" mass="8030">MWLDIPEDCRVSGEITADYDAHIVFGGLRDGVEMQIQRPALERFVQVATELLARQIPANVSEGRHRLHASSG</sequence>
<dbReference type="RefSeq" id="WP_378062137.1">
    <property type="nucleotide sequence ID" value="NZ_JBHSIS010000027.1"/>
</dbReference>
<protein>
    <submittedName>
        <fullName evidence="1">Uncharacterized protein</fullName>
    </submittedName>
</protein>
<comment type="caution">
    <text evidence="1">The sequence shown here is derived from an EMBL/GenBank/DDBJ whole genome shotgun (WGS) entry which is preliminary data.</text>
</comment>